<proteinExistence type="predicted"/>
<organism evidence="1 2">
    <name type="scientific">Flagellimonas flava</name>
    <dbReference type="NCBI Taxonomy" id="570519"/>
    <lineage>
        <taxon>Bacteria</taxon>
        <taxon>Pseudomonadati</taxon>
        <taxon>Bacteroidota</taxon>
        <taxon>Flavobacteriia</taxon>
        <taxon>Flavobacteriales</taxon>
        <taxon>Flavobacteriaceae</taxon>
        <taxon>Flagellimonas</taxon>
    </lineage>
</organism>
<dbReference type="RefSeq" id="WP_073180496.1">
    <property type="nucleotide sequence ID" value="NZ_FQWL01000004.1"/>
</dbReference>
<keyword evidence="2" id="KW-1185">Reference proteome</keyword>
<accession>A0A1M5N7Q7</accession>
<reference evidence="2" key="1">
    <citation type="submission" date="2016-11" db="EMBL/GenBank/DDBJ databases">
        <authorList>
            <person name="Varghese N."/>
            <person name="Submissions S."/>
        </authorList>
    </citation>
    <scope>NUCLEOTIDE SEQUENCE [LARGE SCALE GENOMIC DNA]</scope>
    <source>
        <strain evidence="2">DSM 22638</strain>
    </source>
</reference>
<evidence type="ECO:0000313" key="1">
    <source>
        <dbReference type="EMBL" id="SHG85505.1"/>
    </source>
</evidence>
<dbReference type="EMBL" id="FQWL01000004">
    <property type="protein sequence ID" value="SHG85505.1"/>
    <property type="molecule type" value="Genomic_DNA"/>
</dbReference>
<dbReference type="AlphaFoldDB" id="A0A1M5N7Q7"/>
<protein>
    <submittedName>
        <fullName evidence="1">Uncharacterized protein</fullName>
    </submittedName>
</protein>
<name>A0A1M5N7Q7_9FLAO</name>
<evidence type="ECO:0000313" key="2">
    <source>
        <dbReference type="Proteomes" id="UP000184532"/>
    </source>
</evidence>
<gene>
    <name evidence="1" type="ORF">SAMN04488116_2702</name>
</gene>
<sequence length="65" mass="7436">MNAKLKYLMAIVLFVVVLYIIRSQTKIVEEFETNLKLDNDFEGIFVRDADTLTVKPGNDNSISIK</sequence>
<dbReference type="STRING" id="570519.SAMN04488116_2702"/>
<dbReference type="Proteomes" id="UP000184532">
    <property type="component" value="Unassembled WGS sequence"/>
</dbReference>